<protein>
    <submittedName>
        <fullName evidence="1">Uncharacterized protein</fullName>
    </submittedName>
</protein>
<dbReference type="EMBL" id="JPOS01000134">
    <property type="protein sequence ID" value="KGE84794.1"/>
    <property type="molecule type" value="Genomic_DNA"/>
</dbReference>
<gene>
    <name evidence="1" type="ORF">IX84_31850</name>
</gene>
<dbReference type="RefSeq" id="WP_044230358.1">
    <property type="nucleotide sequence ID" value="NZ_JPOS01000134.1"/>
</dbReference>
<reference evidence="1 2" key="1">
    <citation type="journal article" date="2014" name="Int. J. Syst. Evol. Microbiol.">
        <title>Phaeodactylibacter xiamenensis gen. nov., sp. nov., a member of the family Saprospiraceae isolated from the marine alga Phaeodactylum tricornutum.</title>
        <authorList>
            <person name="Chen Z.Jr."/>
            <person name="Lei X."/>
            <person name="Lai Q."/>
            <person name="Li Y."/>
            <person name="Zhang B."/>
            <person name="Zhang J."/>
            <person name="Zhang H."/>
            <person name="Yang L."/>
            <person name="Zheng W."/>
            <person name="Tian Y."/>
            <person name="Yu Z."/>
            <person name="Xu H.Jr."/>
            <person name="Zheng T."/>
        </authorList>
    </citation>
    <scope>NUCLEOTIDE SEQUENCE [LARGE SCALE GENOMIC DNA]</scope>
    <source>
        <strain evidence="1 2">KD52</strain>
    </source>
</reference>
<dbReference type="STRING" id="1524460.IX84_31850"/>
<comment type="caution">
    <text evidence="1">The sequence shown here is derived from an EMBL/GenBank/DDBJ whole genome shotgun (WGS) entry which is preliminary data.</text>
</comment>
<evidence type="ECO:0000313" key="1">
    <source>
        <dbReference type="EMBL" id="KGE84794.1"/>
    </source>
</evidence>
<sequence length="200" mass="23354">MNKKLFFFISVFSTCNLAVCQDYLSSQKKYKTIHICDEKIEIVKRYITLIADKSLDYRTRTRKVNSVLNHFEEGALIEVSSVNHNKITSLLADEYFRRLRDLEYTKVEITWENELNSISKVTPINNNTYKVIGRYSQRFVGYDRYGNKSYADVTIKTVTIKVQETIDASGETYTNVLITNIGIESTYEEKEYDGLFLKKQ</sequence>
<keyword evidence="2" id="KW-1185">Reference proteome</keyword>
<dbReference type="Proteomes" id="UP000029736">
    <property type="component" value="Unassembled WGS sequence"/>
</dbReference>
<proteinExistence type="predicted"/>
<evidence type="ECO:0000313" key="2">
    <source>
        <dbReference type="Proteomes" id="UP000029736"/>
    </source>
</evidence>
<organism evidence="1 2">
    <name type="scientific">Phaeodactylibacter xiamenensis</name>
    <dbReference type="NCBI Taxonomy" id="1524460"/>
    <lineage>
        <taxon>Bacteria</taxon>
        <taxon>Pseudomonadati</taxon>
        <taxon>Bacteroidota</taxon>
        <taxon>Saprospiria</taxon>
        <taxon>Saprospirales</taxon>
        <taxon>Haliscomenobacteraceae</taxon>
        <taxon>Phaeodactylibacter</taxon>
    </lineage>
</organism>
<name>A0A098RX64_9BACT</name>
<dbReference type="AlphaFoldDB" id="A0A098RX64"/>
<dbReference type="OrthoDB" id="953811at2"/>
<accession>A0A098RX64</accession>